<feature type="transmembrane region" description="Helical" evidence="12">
    <location>
        <begin position="402"/>
        <end position="428"/>
    </location>
</feature>
<dbReference type="InterPro" id="IPR050558">
    <property type="entry name" value="PTS_Sugar-Specific_Components"/>
</dbReference>
<gene>
    <name evidence="15" type="ORF">QCO44_01805</name>
</gene>
<dbReference type="Proteomes" id="UP001559623">
    <property type="component" value="Unassembled WGS sequence"/>
</dbReference>
<dbReference type="PROSITE" id="PS01035">
    <property type="entry name" value="PTS_EIIB_TYPE_1_CYS"/>
    <property type="match status" value="1"/>
</dbReference>
<dbReference type="InterPro" id="IPR001996">
    <property type="entry name" value="PTS_IIB_1"/>
</dbReference>
<keyword evidence="16" id="KW-1185">Reference proteome</keyword>
<evidence type="ECO:0000259" key="13">
    <source>
        <dbReference type="PROSITE" id="PS51098"/>
    </source>
</evidence>
<feature type="transmembrane region" description="Helical" evidence="12">
    <location>
        <begin position="206"/>
        <end position="224"/>
    </location>
</feature>
<keyword evidence="8" id="KW-0418">Kinase</keyword>
<dbReference type="Pfam" id="PF00367">
    <property type="entry name" value="PTS_EIIB"/>
    <property type="match status" value="1"/>
</dbReference>
<feature type="transmembrane region" description="Helical" evidence="12">
    <location>
        <begin position="440"/>
        <end position="463"/>
    </location>
</feature>
<accession>A0ABV3X3L2</accession>
<dbReference type="InterPro" id="IPR036878">
    <property type="entry name" value="Glu_permease_IIB"/>
</dbReference>
<dbReference type="PANTHER" id="PTHR30175">
    <property type="entry name" value="PHOSPHOTRANSFERASE SYSTEM TRANSPORT PROTEIN"/>
    <property type="match status" value="1"/>
</dbReference>
<dbReference type="PROSITE" id="PS51103">
    <property type="entry name" value="PTS_EIIC_TYPE_1"/>
    <property type="match status" value="1"/>
</dbReference>
<evidence type="ECO:0000256" key="7">
    <source>
        <dbReference type="ARBA" id="ARBA00022692"/>
    </source>
</evidence>
<evidence type="ECO:0000256" key="5">
    <source>
        <dbReference type="ARBA" id="ARBA00022679"/>
    </source>
</evidence>
<evidence type="ECO:0000313" key="16">
    <source>
        <dbReference type="Proteomes" id="UP001559623"/>
    </source>
</evidence>
<dbReference type="EMBL" id="JARVLH010000001">
    <property type="protein sequence ID" value="MEX5284380.1"/>
    <property type="molecule type" value="Genomic_DNA"/>
</dbReference>
<keyword evidence="3" id="KW-1003">Cell membrane</keyword>
<dbReference type="SUPFAM" id="SSF55604">
    <property type="entry name" value="Glucose permease domain IIB"/>
    <property type="match status" value="1"/>
</dbReference>
<keyword evidence="5" id="KW-0808">Transferase</keyword>
<feature type="transmembrane region" description="Helical" evidence="12">
    <location>
        <begin position="140"/>
        <end position="161"/>
    </location>
</feature>
<dbReference type="PANTHER" id="PTHR30175:SF3">
    <property type="entry name" value="PTS SYSTEM N-ACETYLMURAMIC ACID-SPECIFIC EIIBC COMPONENT"/>
    <property type="match status" value="1"/>
</dbReference>
<feature type="domain" description="PTS EIIC type-1" evidence="14">
    <location>
        <begin position="135"/>
        <end position="471"/>
    </location>
</feature>
<dbReference type="PROSITE" id="PS51098">
    <property type="entry name" value="PTS_EIIB_TYPE_1"/>
    <property type="match status" value="1"/>
</dbReference>
<keyword evidence="2" id="KW-0813">Transport</keyword>
<sequence>MTLEALAKEIFQIVGPATNIIKAENCMTRLRLELKDQTTSMLQKLKSLDGILGIHENGIELQIILGPGRATTVTTYFKALLQEQEKNEESGESSLDNPSRASWGCLTAHMPIGDGKALQENIKKRNSTPTKLLLKRVANIFISLIPAFIACGLVTGILNIVLKTFPELAVSPLASLLALMGGSVFFAMNILVGVNAAKEFGGSPMLGGTLAAIISHPGLAAISFEGFELAPGRGGIIAVLLVAIFAAWLEKKLHQVIPEILDLFLTPLLVLLTAGFVAIFLLQPFGGILSAAIGDAASVSIEKGGIITGFILGSLWLPMVMLGVHQAMTPIHAELLSRYGVTILLPVLAMAGAGQVGAAIAVYCKSKNAFLKKTIVSALPIGALGVGEPLIYGVTLPLGRPFIGACIGGGCGGAVQAAFMVGASAMGISGIPLAAVTNNITIYLSGLFTAYIVGFLATWSIGFQDPQENST</sequence>
<dbReference type="Pfam" id="PF02378">
    <property type="entry name" value="PTS_EIIC"/>
    <property type="match status" value="1"/>
</dbReference>
<proteinExistence type="predicted"/>
<evidence type="ECO:0000256" key="4">
    <source>
        <dbReference type="ARBA" id="ARBA00022597"/>
    </source>
</evidence>
<dbReference type="RefSeq" id="WP_368846097.1">
    <property type="nucleotide sequence ID" value="NZ_CP194411.1"/>
</dbReference>
<evidence type="ECO:0000256" key="11">
    <source>
        <dbReference type="PROSITE-ProRule" id="PRU00421"/>
    </source>
</evidence>
<feature type="transmembrane region" description="Helical" evidence="12">
    <location>
        <begin position="173"/>
        <end position="194"/>
    </location>
</feature>
<reference evidence="15 16" key="1">
    <citation type="submission" date="2023-04" db="EMBL/GenBank/DDBJ databases">
        <title>Genome Sequence of Selenomonas sputigena ATCC 33150.</title>
        <authorList>
            <person name="Miller D.P."/>
            <person name="Anvari S."/>
            <person name="Polson S.W."/>
            <person name="Macdonald M."/>
            <person name="Mcdowell J.V."/>
        </authorList>
    </citation>
    <scope>NUCLEOTIDE SEQUENCE [LARGE SCALE GENOMIC DNA]</scope>
    <source>
        <strain evidence="15 16">ATCC 33150</strain>
    </source>
</reference>
<evidence type="ECO:0000256" key="12">
    <source>
        <dbReference type="SAM" id="Phobius"/>
    </source>
</evidence>
<evidence type="ECO:0000256" key="8">
    <source>
        <dbReference type="ARBA" id="ARBA00022777"/>
    </source>
</evidence>
<dbReference type="InterPro" id="IPR003352">
    <property type="entry name" value="PTS_EIIC"/>
</dbReference>
<keyword evidence="7 12" id="KW-0812">Transmembrane</keyword>
<evidence type="ECO:0000256" key="2">
    <source>
        <dbReference type="ARBA" id="ARBA00022448"/>
    </source>
</evidence>
<evidence type="ECO:0000313" key="15">
    <source>
        <dbReference type="EMBL" id="MEX5284380.1"/>
    </source>
</evidence>
<dbReference type="InterPro" id="IPR013013">
    <property type="entry name" value="PTS_EIIC_1"/>
</dbReference>
<dbReference type="InterPro" id="IPR018113">
    <property type="entry name" value="PTrfase_EIIB_Cys"/>
</dbReference>
<dbReference type="Gene3D" id="3.30.1360.60">
    <property type="entry name" value="Glucose permease domain IIB"/>
    <property type="match status" value="1"/>
</dbReference>
<feature type="transmembrane region" description="Helical" evidence="12">
    <location>
        <begin position="305"/>
        <end position="324"/>
    </location>
</feature>
<name>A0ABV3X3L2_9FIRM</name>
<evidence type="ECO:0000256" key="6">
    <source>
        <dbReference type="ARBA" id="ARBA00022683"/>
    </source>
</evidence>
<comment type="subcellular location">
    <subcellularLocation>
        <location evidence="1">Cell membrane</location>
        <topology evidence="1">Multi-pass membrane protein</topology>
    </subcellularLocation>
</comment>
<feature type="transmembrane region" description="Helical" evidence="12">
    <location>
        <begin position="336"/>
        <end position="363"/>
    </location>
</feature>
<keyword evidence="6" id="KW-0598">Phosphotransferase system</keyword>
<protein>
    <submittedName>
        <fullName evidence="15">PTS transporter subunit EIIC</fullName>
    </submittedName>
</protein>
<feature type="transmembrane region" description="Helical" evidence="12">
    <location>
        <begin position="375"/>
        <end position="395"/>
    </location>
</feature>
<evidence type="ECO:0000256" key="3">
    <source>
        <dbReference type="ARBA" id="ARBA00022475"/>
    </source>
</evidence>
<feature type="transmembrane region" description="Helical" evidence="12">
    <location>
        <begin position="261"/>
        <end position="285"/>
    </location>
</feature>
<evidence type="ECO:0000259" key="14">
    <source>
        <dbReference type="PROSITE" id="PS51103"/>
    </source>
</evidence>
<keyword evidence="10 12" id="KW-0472">Membrane</keyword>
<feature type="domain" description="PTS EIIB type-1" evidence="13">
    <location>
        <begin position="4"/>
        <end position="87"/>
    </location>
</feature>
<feature type="transmembrane region" description="Helical" evidence="12">
    <location>
        <begin position="230"/>
        <end position="249"/>
    </location>
</feature>
<comment type="caution">
    <text evidence="15">The sequence shown here is derived from an EMBL/GenBank/DDBJ whole genome shotgun (WGS) entry which is preliminary data.</text>
</comment>
<keyword evidence="4" id="KW-0762">Sugar transport</keyword>
<feature type="active site" description="Phosphocysteine intermediate; for EIIB activity" evidence="11">
    <location>
        <position position="26"/>
    </location>
</feature>
<evidence type="ECO:0000256" key="1">
    <source>
        <dbReference type="ARBA" id="ARBA00004651"/>
    </source>
</evidence>
<evidence type="ECO:0000256" key="10">
    <source>
        <dbReference type="ARBA" id="ARBA00023136"/>
    </source>
</evidence>
<organism evidence="15 16">
    <name type="scientific">Selenomonas sputigena</name>
    <dbReference type="NCBI Taxonomy" id="69823"/>
    <lineage>
        <taxon>Bacteria</taxon>
        <taxon>Bacillati</taxon>
        <taxon>Bacillota</taxon>
        <taxon>Negativicutes</taxon>
        <taxon>Selenomonadales</taxon>
        <taxon>Selenomonadaceae</taxon>
        <taxon>Selenomonas</taxon>
    </lineage>
</organism>
<keyword evidence="9 12" id="KW-1133">Transmembrane helix</keyword>
<evidence type="ECO:0000256" key="9">
    <source>
        <dbReference type="ARBA" id="ARBA00022989"/>
    </source>
</evidence>